<evidence type="ECO:0000313" key="2">
    <source>
        <dbReference type="EMBL" id="OQP60538.1"/>
    </source>
</evidence>
<evidence type="ECO:0008006" key="4">
    <source>
        <dbReference type="Google" id="ProtNLM"/>
    </source>
</evidence>
<proteinExistence type="predicted"/>
<evidence type="ECO:0000256" key="1">
    <source>
        <dbReference type="SAM" id="SignalP"/>
    </source>
</evidence>
<dbReference type="Proteomes" id="UP000192796">
    <property type="component" value="Unassembled WGS sequence"/>
</dbReference>
<feature type="chain" id="PRO_5011986146" description="Porin" evidence="1">
    <location>
        <begin position="27"/>
        <end position="407"/>
    </location>
</feature>
<accession>A0A1V9FQE1</accession>
<gene>
    <name evidence="2" type="ORF">A3860_33290</name>
</gene>
<dbReference type="SUPFAM" id="SSF56935">
    <property type="entry name" value="Porins"/>
    <property type="match status" value="1"/>
</dbReference>
<keyword evidence="3" id="KW-1185">Reference proteome</keyword>
<evidence type="ECO:0000313" key="3">
    <source>
        <dbReference type="Proteomes" id="UP000192796"/>
    </source>
</evidence>
<dbReference type="InterPro" id="IPR023614">
    <property type="entry name" value="Porin_dom_sf"/>
</dbReference>
<comment type="caution">
    <text evidence="2">The sequence shown here is derived from an EMBL/GenBank/DDBJ whole genome shotgun (WGS) entry which is preliminary data.</text>
</comment>
<feature type="signal peptide" evidence="1">
    <location>
        <begin position="1"/>
        <end position="26"/>
    </location>
</feature>
<keyword evidence="1" id="KW-0732">Signal</keyword>
<dbReference type="OrthoDB" id="106501at2"/>
<protein>
    <recommendedName>
        <fullName evidence="4">Porin</fullName>
    </recommendedName>
</protein>
<dbReference type="AlphaFoldDB" id="A0A1V9FQE1"/>
<dbReference type="Gene3D" id="2.40.160.10">
    <property type="entry name" value="Porin"/>
    <property type="match status" value="1"/>
</dbReference>
<dbReference type="RefSeq" id="WP_081153008.1">
    <property type="nucleotide sequence ID" value="NZ_LVYD01000061.1"/>
</dbReference>
<name>A0A1V9FQE1_9BACT</name>
<reference evidence="2 3" key="1">
    <citation type="submission" date="2016-03" db="EMBL/GenBank/DDBJ databases">
        <title>Niastella vici sp. nov., isolated from farmland soil.</title>
        <authorList>
            <person name="Chen L."/>
            <person name="Wang D."/>
            <person name="Yang S."/>
            <person name="Wang G."/>
        </authorList>
    </citation>
    <scope>NUCLEOTIDE SEQUENCE [LARGE SCALE GENOMIC DNA]</scope>
    <source>
        <strain evidence="2 3">DJ57</strain>
    </source>
</reference>
<sequence>MTPVKTITRLMIFTLVSSVTTSIVNAQLVTAADSALIERVAALEKQVADIKPAESHFMVVGLATFGYVSSTSKYKPPSGPHQIIKTNSFPDADRYEFSPMLLWRHGTKWLLEFEPSYTGGNLEVNWADLSYYAAPGLIIRGGYFVLPFGIYNRRLAAGWINKLAPDPEGIDLPGTDFGIEVSGGLPLGNMKWSYAVSLTNGLQLLPDGELQTAGVTDNNTKKTVCGRLGLLPFSNSSLEIGISGLYGGTGDADSRFSKANSTMYGVDLNYVKTFTPILINVKGQYNRSTTDNQQYIKPTDSTLYTFDNKSSSAFAQISIRPVSAESNLVKNLELAFRYVNFKTPENSNWGQKYNEEDIGLDYWLSWRSVLKFTYAWTHSTSTANVSAGGIPGTTDTNNLYLQFSIQL</sequence>
<organism evidence="2 3">
    <name type="scientific">Niastella vici</name>
    <dbReference type="NCBI Taxonomy" id="1703345"/>
    <lineage>
        <taxon>Bacteria</taxon>
        <taxon>Pseudomonadati</taxon>
        <taxon>Bacteroidota</taxon>
        <taxon>Chitinophagia</taxon>
        <taxon>Chitinophagales</taxon>
        <taxon>Chitinophagaceae</taxon>
        <taxon>Niastella</taxon>
    </lineage>
</organism>
<dbReference type="EMBL" id="LVYD01000061">
    <property type="protein sequence ID" value="OQP60538.1"/>
    <property type="molecule type" value="Genomic_DNA"/>
</dbReference>
<dbReference type="STRING" id="1703345.A3860_33290"/>